<feature type="region of interest" description="Disordered" evidence="1">
    <location>
        <begin position="327"/>
        <end position="376"/>
    </location>
</feature>
<evidence type="ECO:0000256" key="1">
    <source>
        <dbReference type="SAM" id="MobiDB-lite"/>
    </source>
</evidence>
<feature type="region of interest" description="Disordered" evidence="1">
    <location>
        <begin position="383"/>
        <end position="402"/>
    </location>
</feature>
<feature type="compositionally biased region" description="Basic and acidic residues" evidence="1">
    <location>
        <begin position="134"/>
        <end position="160"/>
    </location>
</feature>
<feature type="compositionally biased region" description="Low complexity" evidence="1">
    <location>
        <begin position="829"/>
        <end position="841"/>
    </location>
</feature>
<gene>
    <name evidence="2" type="ORF">PHLGIDRAFT_34073</name>
</gene>
<feature type="compositionally biased region" description="Low complexity" evidence="1">
    <location>
        <begin position="217"/>
        <end position="234"/>
    </location>
</feature>
<dbReference type="EMBL" id="KN840458">
    <property type="protein sequence ID" value="KIP10136.1"/>
    <property type="molecule type" value="Genomic_DNA"/>
</dbReference>
<accession>A0A0C3S3K0</accession>
<dbReference type="HOGENOM" id="CLU_288361_0_0_1"/>
<feature type="compositionally biased region" description="Polar residues" evidence="1">
    <location>
        <begin position="236"/>
        <end position="251"/>
    </location>
</feature>
<feature type="compositionally biased region" description="Polar residues" evidence="1">
    <location>
        <begin position="383"/>
        <end position="401"/>
    </location>
</feature>
<feature type="compositionally biased region" description="Polar residues" evidence="1">
    <location>
        <begin position="540"/>
        <end position="557"/>
    </location>
</feature>
<evidence type="ECO:0000313" key="2">
    <source>
        <dbReference type="EMBL" id="KIP10136.1"/>
    </source>
</evidence>
<feature type="compositionally biased region" description="Low complexity" evidence="1">
    <location>
        <begin position="366"/>
        <end position="376"/>
    </location>
</feature>
<protein>
    <submittedName>
        <fullName evidence="2">Uncharacterized protein</fullName>
    </submittedName>
</protein>
<name>A0A0C3S3K0_PHLG1</name>
<feature type="region of interest" description="Disordered" evidence="1">
    <location>
        <begin position="1"/>
        <end position="170"/>
    </location>
</feature>
<feature type="compositionally biased region" description="Low complexity" evidence="1">
    <location>
        <begin position="592"/>
        <end position="638"/>
    </location>
</feature>
<dbReference type="Proteomes" id="UP000053257">
    <property type="component" value="Unassembled WGS sequence"/>
</dbReference>
<feature type="compositionally biased region" description="Polar residues" evidence="1">
    <location>
        <begin position="122"/>
        <end position="132"/>
    </location>
</feature>
<feature type="region of interest" description="Disordered" evidence="1">
    <location>
        <begin position="808"/>
        <end position="947"/>
    </location>
</feature>
<organism evidence="2 3">
    <name type="scientific">Phlebiopsis gigantea (strain 11061_1 CR5-6)</name>
    <name type="common">White-rot fungus</name>
    <name type="synonym">Peniophora gigantea</name>
    <dbReference type="NCBI Taxonomy" id="745531"/>
    <lineage>
        <taxon>Eukaryota</taxon>
        <taxon>Fungi</taxon>
        <taxon>Dikarya</taxon>
        <taxon>Basidiomycota</taxon>
        <taxon>Agaricomycotina</taxon>
        <taxon>Agaricomycetes</taxon>
        <taxon>Polyporales</taxon>
        <taxon>Phanerochaetaceae</taxon>
        <taxon>Phlebiopsis</taxon>
    </lineage>
</organism>
<feature type="region of interest" description="Disordered" evidence="1">
    <location>
        <begin position="216"/>
        <end position="256"/>
    </location>
</feature>
<evidence type="ECO:0000313" key="3">
    <source>
        <dbReference type="Proteomes" id="UP000053257"/>
    </source>
</evidence>
<keyword evidence="3" id="KW-1185">Reference proteome</keyword>
<dbReference type="OrthoDB" id="3195323at2759"/>
<dbReference type="AlphaFoldDB" id="A0A0C3S3K0"/>
<feature type="compositionally biased region" description="Basic residues" evidence="1">
    <location>
        <begin position="572"/>
        <end position="583"/>
    </location>
</feature>
<proteinExistence type="predicted"/>
<feature type="compositionally biased region" description="Low complexity" evidence="1">
    <location>
        <begin position="1"/>
        <end position="19"/>
    </location>
</feature>
<feature type="region of interest" description="Disordered" evidence="1">
    <location>
        <begin position="540"/>
        <end position="663"/>
    </location>
</feature>
<reference evidence="2 3" key="1">
    <citation type="journal article" date="2014" name="PLoS Genet.">
        <title>Analysis of the Phlebiopsis gigantea genome, transcriptome and secretome provides insight into its pioneer colonization strategies of wood.</title>
        <authorList>
            <person name="Hori C."/>
            <person name="Ishida T."/>
            <person name="Igarashi K."/>
            <person name="Samejima M."/>
            <person name="Suzuki H."/>
            <person name="Master E."/>
            <person name="Ferreira P."/>
            <person name="Ruiz-Duenas F.J."/>
            <person name="Held B."/>
            <person name="Canessa P."/>
            <person name="Larrondo L.F."/>
            <person name="Schmoll M."/>
            <person name="Druzhinina I.S."/>
            <person name="Kubicek C.P."/>
            <person name="Gaskell J.A."/>
            <person name="Kersten P."/>
            <person name="St John F."/>
            <person name="Glasner J."/>
            <person name="Sabat G."/>
            <person name="Splinter BonDurant S."/>
            <person name="Syed K."/>
            <person name="Yadav J."/>
            <person name="Mgbeahuruike A.C."/>
            <person name="Kovalchuk A."/>
            <person name="Asiegbu F.O."/>
            <person name="Lackner G."/>
            <person name="Hoffmeister D."/>
            <person name="Rencoret J."/>
            <person name="Gutierrez A."/>
            <person name="Sun H."/>
            <person name="Lindquist E."/>
            <person name="Barry K."/>
            <person name="Riley R."/>
            <person name="Grigoriev I.V."/>
            <person name="Henrissat B."/>
            <person name="Kues U."/>
            <person name="Berka R.M."/>
            <person name="Martinez A.T."/>
            <person name="Covert S.F."/>
            <person name="Blanchette R.A."/>
            <person name="Cullen D."/>
        </authorList>
    </citation>
    <scope>NUCLEOTIDE SEQUENCE [LARGE SCALE GENOMIC DNA]</scope>
    <source>
        <strain evidence="2 3">11061_1 CR5-6</strain>
    </source>
</reference>
<feature type="compositionally biased region" description="Polar residues" evidence="1">
    <location>
        <begin position="842"/>
        <end position="870"/>
    </location>
</feature>
<sequence length="1027" mass="110349">MSTFSHPHSPSSKSWWSRSKTAKDVPSSRSSSSGLPLPPEMKALPSIKHSKSRDNMAASKLNNLVATAMGKRSKKPTLTIQDPPPQIISAPLSSASSFGHSVPGTAATSPAQSPLPFFTNRPPANSVSSTVRSYEYDDRSDPHTISEPRTPSDHPRDRRSYQNSLLTLSDPDPFAAGAVILPQFMHDPNRLSVYSDSSLLDPHGMKRADTMQVNRMSYGSSSSNSHSSPYDAYSLRPQTSPTVSRWPSNAATGEKRNRRETFILTDGSANSVPELDFSPGVQERLQTESESSCATVLPRQRNLSAAPLPRPGMLPARKEVPFIRPRGMTVAGDRANRPTINTALPKGTTAPLRLTRKPSASDHSHSQSPSTASTSSPILFSARSSQSHGSVATQPVPSSSRPLVLVRKASSSRVNLPPLTIQPPSLHLPPTPLSPLPLSDDVDSVESLVFPDPPSAGSSSMSFVSLDEFPTADEIHHFMHDDTQRGSPVAPHPTSVLEALDIGAMPKRFSEERTVASASITQVNLGSPKGSLRKVVSQQSVSAKRASQVSITSAQTSCDDHTSIASGYTGKAPKKQRSFHHPRIPLPTLRHSNSYNSNSPPSEPSPLSHSPSASSPQPRRRLFSGSSYRRGSLSKGSSSPPPTADDDLRSMFSLSLDGGDSASRETAIHAQRQKPIMMSFTNMGNQLSLVTDNACIAPMWEELTASAVTAPSKRVSQSDYVPQQIMSPADMLRLEEELADEAAYKAREAENSKPDCEPGDFGLSYVKGGNQRPSTRSRASSILSSTSAATMAFGEKGGEEDRAILTKVAAGPNMGPSVRRPSTAADTARPSVGGPVSPSRSFTRARSGTSSSRPATAQASLASAPTSPISLNPPSPQYNATALPPPPRPRPPRAHVRGDSDLTASSKRASVVPIQPLSPPPRRRPSRAVTTVEREDDEPARASRPPSAFNQKAINRRSVIRKPSFLEIDDDFDAEMDPETITLADMRDTRAVVAEPIEMESSFLDLDRGNSFDTIRSFEDDTSFHAF</sequence>